<dbReference type="AlphaFoldDB" id="A0A0D1KQE0"/>
<comment type="caution">
    <text evidence="2">The sequence shown here is derived from an EMBL/GenBank/DDBJ whole genome shotgun (WGS) entry which is preliminary data.</text>
</comment>
<name>A0A0D1KQE0_BACIU</name>
<accession>A0A0D1KQE0</accession>
<keyword evidence="1" id="KW-0472">Membrane</keyword>
<evidence type="ECO:0000313" key="2">
    <source>
        <dbReference type="EMBL" id="KIU11150.1"/>
    </source>
</evidence>
<keyword evidence="1" id="KW-0812">Transmembrane</keyword>
<dbReference type="EMBL" id="JXBC01000003">
    <property type="protein sequence ID" value="KIU11150.1"/>
    <property type="molecule type" value="Genomic_DNA"/>
</dbReference>
<gene>
    <name evidence="2" type="ORF">SC09_Contig24orf00026</name>
</gene>
<dbReference type="Proteomes" id="UP000032247">
    <property type="component" value="Unassembled WGS sequence"/>
</dbReference>
<evidence type="ECO:0000313" key="3">
    <source>
        <dbReference type="Proteomes" id="UP000032247"/>
    </source>
</evidence>
<proteinExistence type="predicted"/>
<organism evidence="2 3">
    <name type="scientific">Bacillus subtilis</name>
    <dbReference type="NCBI Taxonomy" id="1423"/>
    <lineage>
        <taxon>Bacteria</taxon>
        <taxon>Bacillati</taxon>
        <taxon>Bacillota</taxon>
        <taxon>Bacilli</taxon>
        <taxon>Bacillales</taxon>
        <taxon>Bacillaceae</taxon>
        <taxon>Bacillus</taxon>
    </lineage>
</organism>
<protein>
    <submittedName>
        <fullName evidence="2">Uncharacterized protein</fullName>
    </submittedName>
</protein>
<keyword evidence="1" id="KW-1133">Transmembrane helix</keyword>
<reference evidence="2 3" key="1">
    <citation type="submission" date="2014-12" db="EMBL/GenBank/DDBJ databases">
        <title>Comparative genome analysis of Bacillus coagulans HM-08, Clostridium butyricum HM-68, Bacillus subtilis HM-66 and Bacillus licheniformis BL-09.</title>
        <authorList>
            <person name="Zhang H."/>
        </authorList>
    </citation>
    <scope>NUCLEOTIDE SEQUENCE [LARGE SCALE GENOMIC DNA]</scope>
    <source>
        <strain evidence="2 3">HM-66</strain>
    </source>
</reference>
<sequence length="40" mass="4904">MSMPKDKAELNKIFLIFNYINSIYNLYIYYVVIGSYFERE</sequence>
<evidence type="ECO:0000256" key="1">
    <source>
        <dbReference type="SAM" id="Phobius"/>
    </source>
</evidence>
<feature type="transmembrane region" description="Helical" evidence="1">
    <location>
        <begin position="12"/>
        <end position="37"/>
    </location>
</feature>